<feature type="domain" description="Plasmodium falciparum erythrocyte membrane protein-1 N-terminal segment" evidence="5">
    <location>
        <begin position="17"/>
        <end position="51"/>
    </location>
</feature>
<feature type="region of interest" description="Disordered" evidence="2">
    <location>
        <begin position="1277"/>
        <end position="1313"/>
    </location>
</feature>
<evidence type="ECO:0000259" key="7">
    <source>
        <dbReference type="Pfam" id="PF22672"/>
    </source>
</evidence>
<evidence type="ECO:0000256" key="1">
    <source>
        <dbReference type="SAM" id="Coils"/>
    </source>
</evidence>
<dbReference type="GO" id="GO:0046789">
    <property type="term" value="F:host cell surface receptor binding"/>
    <property type="evidence" value="ECO:0007669"/>
    <property type="project" value="InterPro"/>
</dbReference>
<reference evidence="8 9" key="2">
    <citation type="submission" date="2013-02" db="EMBL/GenBank/DDBJ databases">
        <title>The Genome Sequence of Plasmodium falciparum MaliPS096_E11.</title>
        <authorList>
            <consortium name="The Broad Institute Genome Sequencing Platform"/>
            <consortium name="The Broad Institute Genome Sequencing Center for Infectious Disease"/>
            <person name="Neafsey D."/>
            <person name="Cheeseman I."/>
            <person name="Volkman S."/>
            <person name="Adams J."/>
            <person name="Walker B."/>
            <person name="Young S.K."/>
            <person name="Zeng Q."/>
            <person name="Gargeya S."/>
            <person name="Fitzgerald M."/>
            <person name="Haas B."/>
            <person name="Abouelleil A."/>
            <person name="Alvarado L."/>
            <person name="Arachchi H.M."/>
            <person name="Berlin A.M."/>
            <person name="Chapman S.B."/>
            <person name="Dewar J."/>
            <person name="Goldberg J."/>
            <person name="Griggs A."/>
            <person name="Gujja S."/>
            <person name="Hansen M."/>
            <person name="Howarth C."/>
            <person name="Imamovic A."/>
            <person name="Larimer J."/>
            <person name="McCowan C."/>
            <person name="Murphy C."/>
            <person name="Neiman D."/>
            <person name="Pearson M."/>
            <person name="Priest M."/>
            <person name="Roberts A."/>
            <person name="Saif S."/>
            <person name="Shea T."/>
            <person name="Sisk P."/>
            <person name="Sykes S."/>
            <person name="Wortman J."/>
            <person name="Nusbaum C."/>
            <person name="Birren B."/>
        </authorList>
    </citation>
    <scope>NUCLEOTIDE SEQUENCE [LARGE SCALE GENOMIC DNA]</scope>
    <source>
        <strain evidence="8 9">MaliPS096_E11</strain>
    </source>
</reference>
<feature type="region of interest" description="Disordered" evidence="2">
    <location>
        <begin position="419"/>
        <end position="441"/>
    </location>
</feature>
<evidence type="ECO:0008006" key="10">
    <source>
        <dbReference type="Google" id="ProtNLM"/>
    </source>
</evidence>
<dbReference type="EMBL" id="KI925852">
    <property type="protein sequence ID" value="ETW45978.1"/>
    <property type="molecule type" value="Genomic_DNA"/>
</dbReference>
<dbReference type="FunFam" id="1.20.58.1930:FF:000001">
    <property type="entry name" value="Erythrocyte membrane protein 1, PfEMP1"/>
    <property type="match status" value="1"/>
</dbReference>
<feature type="domain" description="Duffy-antigen binding" evidence="4">
    <location>
        <begin position="129"/>
        <end position="335"/>
    </location>
</feature>
<proteinExistence type="predicted"/>
<dbReference type="FunFam" id="1.20.1310.20:FF:000001">
    <property type="entry name" value="Erythrocyte membrane protein 1, PfEMP1"/>
    <property type="match status" value="1"/>
</dbReference>
<dbReference type="Proteomes" id="UP000030699">
    <property type="component" value="Unassembled WGS sequence"/>
</dbReference>
<feature type="domain" description="Duffy-antigen binding" evidence="4">
    <location>
        <begin position="1014"/>
        <end position="1259"/>
    </location>
</feature>
<dbReference type="Pfam" id="PF18562">
    <property type="entry name" value="CIDR1_gamma"/>
    <property type="match status" value="1"/>
</dbReference>
<name>A0A024WGB8_PLAFA</name>
<protein>
    <recommendedName>
        <fullName evidence="10">Duffy-binding-like domain-containing protein</fullName>
    </recommendedName>
</protein>
<dbReference type="InterPro" id="IPR041480">
    <property type="entry name" value="CIDR1_gamma"/>
</dbReference>
<dbReference type="InterPro" id="IPR029210">
    <property type="entry name" value="PfEMP1_NTS"/>
</dbReference>
<feature type="domain" description="Duffy-binding-like" evidence="3">
    <location>
        <begin position="681"/>
        <end position="844"/>
    </location>
</feature>
<feature type="region of interest" description="Disordered" evidence="2">
    <location>
        <begin position="1196"/>
        <end position="1224"/>
    </location>
</feature>
<dbReference type="Pfam" id="PF15447">
    <property type="entry name" value="NTS"/>
    <property type="match status" value="1"/>
</dbReference>
<gene>
    <name evidence="8" type="ORF">PFMALIP_05957</name>
</gene>
<feature type="domain" description="Duffy-binding-like" evidence="7">
    <location>
        <begin position="339"/>
        <end position="494"/>
    </location>
</feature>
<feature type="region of interest" description="Disordered" evidence="2">
    <location>
        <begin position="1414"/>
        <end position="1438"/>
    </location>
</feature>
<accession>A0A024WGB8</accession>
<feature type="region of interest" description="Disordered" evidence="2">
    <location>
        <begin position="837"/>
        <end position="939"/>
    </location>
</feature>
<feature type="compositionally biased region" description="Low complexity" evidence="2">
    <location>
        <begin position="1293"/>
        <end position="1308"/>
    </location>
</feature>
<evidence type="ECO:0000256" key="2">
    <source>
        <dbReference type="SAM" id="MobiDB-lite"/>
    </source>
</evidence>
<feature type="non-terminal residue" evidence="8">
    <location>
        <position position="1765"/>
    </location>
</feature>
<organism evidence="8 9">
    <name type="scientific">Plasmodium falciparum MaliPS096_E11</name>
    <dbReference type="NCBI Taxonomy" id="1036727"/>
    <lineage>
        <taxon>Eukaryota</taxon>
        <taxon>Sar</taxon>
        <taxon>Alveolata</taxon>
        <taxon>Apicomplexa</taxon>
        <taxon>Aconoidasida</taxon>
        <taxon>Haemosporida</taxon>
        <taxon>Plasmodiidae</taxon>
        <taxon>Plasmodium</taxon>
        <taxon>Plasmodium (Laverania)</taxon>
    </lineage>
</organism>
<dbReference type="InterPro" id="IPR004258">
    <property type="entry name" value="DBL"/>
</dbReference>
<dbReference type="SUPFAM" id="SSF140924">
    <property type="entry name" value="Duffy binding domain-like"/>
    <property type="match status" value="4"/>
</dbReference>
<feature type="compositionally biased region" description="Polar residues" evidence="2">
    <location>
        <begin position="1727"/>
        <end position="1741"/>
    </location>
</feature>
<feature type="compositionally biased region" description="Acidic residues" evidence="2">
    <location>
        <begin position="1749"/>
        <end position="1765"/>
    </location>
</feature>
<evidence type="ECO:0000259" key="6">
    <source>
        <dbReference type="Pfam" id="PF18562"/>
    </source>
</evidence>
<feature type="region of interest" description="Disordered" evidence="2">
    <location>
        <begin position="1727"/>
        <end position="1765"/>
    </location>
</feature>
<dbReference type="InterPro" id="IPR008602">
    <property type="entry name" value="Duffy-antigen-binding"/>
</dbReference>
<feature type="compositionally biased region" description="Basic and acidic residues" evidence="2">
    <location>
        <begin position="917"/>
        <end position="939"/>
    </location>
</feature>
<feature type="domain" description="Duffy-binding-like" evidence="7">
    <location>
        <begin position="1329"/>
        <end position="1482"/>
    </location>
</feature>
<reference evidence="8 9" key="1">
    <citation type="submission" date="2013-02" db="EMBL/GenBank/DDBJ databases">
        <title>The Genome Annotation of Plasmodium falciparum MaliPS096_E11.</title>
        <authorList>
            <consortium name="The Broad Institute Genome Sequencing Platform"/>
            <consortium name="The Broad Institute Genome Sequencing Center for Infectious Disease"/>
            <person name="Neafsey D."/>
            <person name="Hoffman S."/>
            <person name="Volkman S."/>
            <person name="Rosenthal P."/>
            <person name="Walker B."/>
            <person name="Young S.K."/>
            <person name="Zeng Q."/>
            <person name="Gargeya S."/>
            <person name="Fitzgerald M."/>
            <person name="Haas B."/>
            <person name="Abouelleil A."/>
            <person name="Allen A.W."/>
            <person name="Alvarado L."/>
            <person name="Arachchi H.M."/>
            <person name="Berlin A.M."/>
            <person name="Chapman S.B."/>
            <person name="Gainer-Dewar J."/>
            <person name="Goldberg J."/>
            <person name="Griggs A."/>
            <person name="Gujja S."/>
            <person name="Hansen M."/>
            <person name="Howarth C."/>
            <person name="Imamovic A."/>
            <person name="Ireland A."/>
            <person name="Larimer J."/>
            <person name="McCowan C."/>
            <person name="Murphy C."/>
            <person name="Pearson M."/>
            <person name="Poon T.W."/>
            <person name="Priest M."/>
            <person name="Roberts A."/>
            <person name="Saif S."/>
            <person name="Shea T."/>
            <person name="Sisk P."/>
            <person name="Sykes S."/>
            <person name="Wortman J."/>
            <person name="Nusbaum C."/>
            <person name="Birren B."/>
        </authorList>
    </citation>
    <scope>NUCLEOTIDE SEQUENCE [LARGE SCALE GENOMIC DNA]</scope>
    <source>
        <strain evidence="8 9">MaliPS096_E11</strain>
    </source>
</reference>
<dbReference type="Pfam" id="PF22672">
    <property type="entry name" value="DBL_C"/>
    <property type="match status" value="2"/>
</dbReference>
<feature type="region of interest" description="Disordered" evidence="2">
    <location>
        <begin position="967"/>
        <end position="1018"/>
    </location>
</feature>
<dbReference type="Gene3D" id="1.20.1310.20">
    <property type="entry name" value="Duffy-antigen binding domain"/>
    <property type="match status" value="2"/>
</dbReference>
<evidence type="ECO:0000313" key="9">
    <source>
        <dbReference type="Proteomes" id="UP000030699"/>
    </source>
</evidence>
<keyword evidence="1" id="KW-0175">Coiled coil</keyword>
<feature type="coiled-coil region" evidence="1">
    <location>
        <begin position="217"/>
        <end position="244"/>
    </location>
</feature>
<evidence type="ECO:0000259" key="3">
    <source>
        <dbReference type="Pfam" id="PF03011"/>
    </source>
</evidence>
<dbReference type="GO" id="GO:0016020">
    <property type="term" value="C:membrane"/>
    <property type="evidence" value="ECO:0007669"/>
    <property type="project" value="InterPro"/>
</dbReference>
<evidence type="ECO:0000259" key="5">
    <source>
        <dbReference type="Pfam" id="PF15447"/>
    </source>
</evidence>
<evidence type="ECO:0000313" key="8">
    <source>
        <dbReference type="EMBL" id="ETW45978.1"/>
    </source>
</evidence>
<dbReference type="InterPro" id="IPR054595">
    <property type="entry name" value="DBL_C"/>
</dbReference>
<dbReference type="Gene3D" id="1.20.58.1930">
    <property type="match status" value="1"/>
</dbReference>
<feature type="compositionally biased region" description="Acidic residues" evidence="2">
    <location>
        <begin position="907"/>
        <end position="916"/>
    </location>
</feature>
<evidence type="ECO:0000259" key="4">
    <source>
        <dbReference type="Pfam" id="PF05424"/>
    </source>
</evidence>
<dbReference type="Gene3D" id="1.20.58.830">
    <property type="match status" value="3"/>
</dbReference>
<feature type="compositionally biased region" description="Acidic residues" evidence="2">
    <location>
        <begin position="870"/>
        <end position="892"/>
    </location>
</feature>
<dbReference type="FunFam" id="1.20.58.830:FF:000001">
    <property type="entry name" value="Erythrocyte membrane protein 1, PfEMP1"/>
    <property type="match status" value="1"/>
</dbReference>
<dbReference type="Pfam" id="PF05424">
    <property type="entry name" value="Duffy_binding"/>
    <property type="match status" value="2"/>
</dbReference>
<dbReference type="FunFam" id="1.20.58.830:FF:000009">
    <property type="entry name" value="Erythrocyte membrane protein 1, PfEMP1"/>
    <property type="match status" value="1"/>
</dbReference>
<feature type="region of interest" description="Disordered" evidence="2">
    <location>
        <begin position="1034"/>
        <end position="1078"/>
    </location>
</feature>
<feature type="region of interest" description="Disordered" evidence="2">
    <location>
        <begin position="588"/>
        <end position="610"/>
    </location>
</feature>
<dbReference type="FunFam" id="1.20.58.830:FF:000004">
    <property type="entry name" value="Erythrocyte membrane protein 1, PfEMP1"/>
    <property type="match status" value="1"/>
</dbReference>
<feature type="domain" description="Cysteine-rich interdomain region 1 gamma" evidence="6">
    <location>
        <begin position="1525"/>
        <end position="1574"/>
    </location>
</feature>
<feature type="compositionally biased region" description="Low complexity" evidence="2">
    <location>
        <begin position="991"/>
        <end position="1013"/>
    </location>
</feature>
<dbReference type="OrthoDB" id="10483508at2759"/>
<feature type="compositionally biased region" description="Polar residues" evidence="2">
    <location>
        <begin position="839"/>
        <end position="848"/>
    </location>
</feature>
<dbReference type="InterPro" id="IPR042202">
    <property type="entry name" value="Duffy-ag-bd_sf"/>
</dbReference>
<sequence length="1765" mass="197880">MSTRGPQVGGDADKYDDAKNMFDRIGQQVHEKVKTEALKRSNGELKGNLARSSILGERAFTENPCIFEYHKLINGSGGSVAAGTVPRDDPCKKDTNGNDVDRFSDKEGAECANSKIHGNSKGKNGTDVGACAPFRRLSLCNKNFQNINSKDSSKAKNDLLLDVCMAANYEAQSLITYHDKHELTNVGSQICTVLARSFADIGDIVRGRDLYLGNKKKNKTETEREKLEKKLKDIFKEIHENLEDTTIKSKYNGDTTDYYLLREDWWEENRQQVWKAMTCSDRLGGNAYFRATCNDTGRGGAQANHYCRCNDDKPHDDKTNTDPPTYFDYVPQFLRWFEEWAEDFCRKKKIYVGIVKKYCRKKDNSSEERYCSRNGFDCEKTKRAIGKYRMGKQCISCLYACNPYVDWINNQKEQFDKQKNKYTDEINGTSRSSRRQKRGTNITNYEGYDRKFYNILKNDGNYSDVNAFLGLLSKEKTCKDIKDDKEGGTINFKTVNSGSASGGGDSGTNNASQGTFYRSDYCQPCPLCGVKKTNNGGSGSGWEKKNDKCNIKLYKPRSGEQGTPINFLYSGEGETEIKEKLEQFCDQINRGTTNNGGNGTGSGNASSIGSGDCGGNSDSSLCEKWECYQSHQLEKVGGGEDDEDDEDDPEYEKDVQNAGGLCILEKKNDKGVQKQKTFHDFFYYWVAHMLKDSIHWKKKLERCLQNGNRIKCGNQKCKGNCKCFLQWVGQKEKEWGQIKVHFNTQEGLDSEGGISSHPSFNLGMTADVVLEGVLEKDELLSSIKEGYGDANEIKHIKELLEEDETKSKAEAADGGTDNKNKTTIDKLLKHEGDEATKCKNCQETQPQQPVGPPGRADTGTSSPAAPTLDDNNEEEDEEEEEEDDEDDTEESPQAEAVEPEAEKAESGSEEGAGEGDQETKVNAPEDGKGPSQEDPKVCETVDNILTKDTTALNEACKQKYQYGKEKFPNWKCVTPSGDKAATSGSVTTTRGEPTSVPTTGSSGKTTPPSNSGSICVPPRRRRLYVGKLHDWAKEQLPQGENGGKVLGSDQAAGGKEGPGAARTQLQDVDGKTPSQPDPKVELRNAFIESAAIETFFLWHKYKAENTKTQSESQLQLLEDAILSSDEKTPETSLKSGKIPTEFLRQMFYTLGDYRDILFSGVKGEKSGVKDIFSGDKEIAQREKEIKDAIQKFFEEYGKNQPNNGTPVQTRGNQSPSDDKTPQQTWWKTNGEHIWKGMVCALTYDTNTTSGTPLKQIEGAQNLLDKLKKEKGTEGKYHYEKVTLENSETEAKPTGSQTTQSSASSGDSTLNNPKLSDFVLRPPYFRYLEEWGETFCRERSKRLAQIKVDCEVETDGPRRGKQKIQKYSGDGEQCDRTNISNKGLFADLEKPSCATSCRSYKKWIERKKDEYEKQQKAYNEQKEKYEKESESDKRNKDDNAFRETLQKYTEAKHFLQKLGSCKKDNGNSNIPFDDGHETFEHAKNCAPCSEFRVNCIGDNYSKDIKDTCINKKITAEDIDKKTETINVDMVVSDNTVQNFADGLQEACGSANIFKGIRKEQWKCLNVCGYVVCKPKEGNGAINAKHIVQIRALVKRWLENFLEDYNKIRKKLKPCIENGNASTCINGCNKKCKCVGEWIKLKKEEWQEIKNLEQKQNESKDDDNTLTNFLETFTTEIAAANDKKKSYDELDELKKSLGCNCADSSQKKDTDKRDIIQCLLEKLGEKATSCLSSTSGEKTNTCGEKSPAHVEDDEEDLLLEEENEKTL</sequence>
<feature type="compositionally biased region" description="Polar residues" evidence="2">
    <location>
        <begin position="1199"/>
        <end position="1224"/>
    </location>
</feature>
<dbReference type="Pfam" id="PF03011">
    <property type="entry name" value="PFEMP"/>
    <property type="match status" value="2"/>
</dbReference>
<feature type="domain" description="Duffy-binding-like" evidence="3">
    <location>
        <begin position="1591"/>
        <end position="1733"/>
    </location>
</feature>